<proteinExistence type="predicted"/>
<dbReference type="InterPro" id="IPR050204">
    <property type="entry name" value="AraC_XylS_family_regulators"/>
</dbReference>
<keyword evidence="3" id="KW-0804">Transcription</keyword>
<keyword evidence="2" id="KW-0238">DNA-binding</keyword>
<keyword evidence="1" id="KW-0805">Transcription regulation</keyword>
<dbReference type="PANTHER" id="PTHR46796">
    <property type="entry name" value="HTH-TYPE TRANSCRIPTIONAL ACTIVATOR RHAS-RELATED"/>
    <property type="match status" value="1"/>
</dbReference>
<dbReference type="RefSeq" id="WP_230883017.1">
    <property type="nucleotide sequence ID" value="NZ_CP108057.1"/>
</dbReference>
<evidence type="ECO:0000256" key="2">
    <source>
        <dbReference type="ARBA" id="ARBA00023125"/>
    </source>
</evidence>
<dbReference type="Pfam" id="PF12833">
    <property type="entry name" value="HTH_18"/>
    <property type="match status" value="1"/>
</dbReference>
<organism evidence="5 6">
    <name type="scientific">Streptomyces goshikiensis</name>
    <dbReference type="NCBI Taxonomy" id="1942"/>
    <lineage>
        <taxon>Bacteria</taxon>
        <taxon>Bacillati</taxon>
        <taxon>Actinomycetota</taxon>
        <taxon>Actinomycetes</taxon>
        <taxon>Kitasatosporales</taxon>
        <taxon>Streptomycetaceae</taxon>
        <taxon>Streptomyces</taxon>
    </lineage>
</organism>
<feature type="domain" description="HTH araC/xylS-type" evidence="4">
    <location>
        <begin position="139"/>
        <end position="236"/>
    </location>
</feature>
<dbReference type="InterPro" id="IPR009057">
    <property type="entry name" value="Homeodomain-like_sf"/>
</dbReference>
<name>A0ABZ1RRS9_9ACTN</name>
<gene>
    <name evidence="5" type="ORF">OHU17_23990</name>
</gene>
<reference evidence="5" key="1">
    <citation type="submission" date="2022-10" db="EMBL/GenBank/DDBJ databases">
        <title>The complete genomes of actinobacterial strains from the NBC collection.</title>
        <authorList>
            <person name="Joergensen T.S."/>
            <person name="Alvarez Arevalo M."/>
            <person name="Sterndorff E.B."/>
            <person name="Faurdal D."/>
            <person name="Vuksanovic O."/>
            <person name="Mourched A.-S."/>
            <person name="Charusanti P."/>
            <person name="Shaw S."/>
            <person name="Blin K."/>
            <person name="Weber T."/>
        </authorList>
    </citation>
    <scope>NUCLEOTIDE SEQUENCE</scope>
    <source>
        <strain evidence="5">NBC_00283</strain>
    </source>
</reference>
<evidence type="ECO:0000313" key="5">
    <source>
        <dbReference type="EMBL" id="WUO48644.1"/>
    </source>
</evidence>
<dbReference type="GeneID" id="95689508"/>
<protein>
    <submittedName>
        <fullName evidence="5">AraC family transcriptional regulator</fullName>
    </submittedName>
</protein>
<keyword evidence="6" id="KW-1185">Reference proteome</keyword>
<evidence type="ECO:0000259" key="4">
    <source>
        <dbReference type="PROSITE" id="PS01124"/>
    </source>
</evidence>
<sequence length="241" mass="25918">MTLEPGCLMFAGGVGITGLHSHAAVQLMVVTEGQVELQDLYGQRLVVRAALIPTRAVHAVHGPGATAVFVYCDPDALLGRTLQDCFTGKQRDRLGAWAAAAGPAQRAAEAPTQDRVGQESLRALAGGPRPVRVGHPALRRAIDRTQSLLGGPVRLQDLAAAVDLSPSRLGHLFAEELGLSFPVYLRWARLRRAMELVREGATLTEAAHRAGFADSSHLTRVFHEMFGLAPSVVLRSIRWNT</sequence>
<dbReference type="EMBL" id="CP108057">
    <property type="protein sequence ID" value="WUO48644.1"/>
    <property type="molecule type" value="Genomic_DNA"/>
</dbReference>
<evidence type="ECO:0000256" key="1">
    <source>
        <dbReference type="ARBA" id="ARBA00023015"/>
    </source>
</evidence>
<evidence type="ECO:0000313" key="6">
    <source>
        <dbReference type="Proteomes" id="UP001432075"/>
    </source>
</evidence>
<dbReference type="SMART" id="SM00342">
    <property type="entry name" value="HTH_ARAC"/>
    <property type="match status" value="1"/>
</dbReference>
<dbReference type="Proteomes" id="UP001432075">
    <property type="component" value="Chromosome"/>
</dbReference>
<dbReference type="PROSITE" id="PS01124">
    <property type="entry name" value="HTH_ARAC_FAMILY_2"/>
    <property type="match status" value="1"/>
</dbReference>
<dbReference type="SUPFAM" id="SSF46689">
    <property type="entry name" value="Homeodomain-like"/>
    <property type="match status" value="1"/>
</dbReference>
<dbReference type="Gene3D" id="1.10.10.60">
    <property type="entry name" value="Homeodomain-like"/>
    <property type="match status" value="1"/>
</dbReference>
<evidence type="ECO:0000256" key="3">
    <source>
        <dbReference type="ARBA" id="ARBA00023163"/>
    </source>
</evidence>
<accession>A0ABZ1RRS9</accession>
<dbReference type="InterPro" id="IPR018060">
    <property type="entry name" value="HTH_AraC"/>
</dbReference>
<dbReference type="InterPro" id="IPR011051">
    <property type="entry name" value="RmlC_Cupin_sf"/>
</dbReference>
<dbReference type="SUPFAM" id="SSF51182">
    <property type="entry name" value="RmlC-like cupins"/>
    <property type="match status" value="1"/>
</dbReference>